<protein>
    <submittedName>
        <fullName evidence="10">Multi-copper polyphenol oxidoreductase laccase</fullName>
    </submittedName>
</protein>
<dbReference type="AlphaFoldDB" id="A0A0M5MKQ3"/>
<dbReference type="GeneID" id="28663242"/>
<proteinExistence type="inferred from homology"/>
<evidence type="ECO:0000256" key="8">
    <source>
        <dbReference type="ARBA" id="ARBA00048968"/>
    </source>
</evidence>
<dbReference type="Proteomes" id="UP000066049">
    <property type="component" value="Chromosome"/>
</dbReference>
<evidence type="ECO:0000313" key="10">
    <source>
        <dbReference type="EMBL" id="ALF48213.1"/>
    </source>
</evidence>
<keyword evidence="3" id="KW-0808">Transferase</keyword>
<reference evidence="11" key="1">
    <citation type="submission" date="2015-08" db="EMBL/GenBank/DDBJ databases">
        <title>Comparative genomics of the Campylobacter concisus group.</title>
        <authorList>
            <person name="Miller W.G."/>
            <person name="Yee E."/>
            <person name="Chapman M.H."/>
            <person name="Huynh S."/>
            <person name="Bono J.L."/>
            <person name="On S.L.W."/>
            <person name="St Leger J."/>
            <person name="Foster G."/>
            <person name="Parker C.T."/>
        </authorList>
    </citation>
    <scope>NUCLEOTIDE SEQUENCE [LARGE SCALE GENOMIC DNA]</scope>
    <source>
        <strain evidence="11">ATCC 33237</strain>
    </source>
</reference>
<gene>
    <name evidence="10" type="ORF">CCON33237_1564</name>
</gene>
<dbReference type="EMBL" id="CP012541">
    <property type="protein sequence ID" value="ALF48213.1"/>
    <property type="molecule type" value="Genomic_DNA"/>
</dbReference>
<dbReference type="PANTHER" id="PTHR30616">
    <property type="entry name" value="UNCHARACTERIZED PROTEIN YFIH"/>
    <property type="match status" value="1"/>
</dbReference>
<comment type="catalytic activity">
    <reaction evidence="1">
        <text>inosine + phosphate = alpha-D-ribose 1-phosphate + hypoxanthine</text>
        <dbReference type="Rhea" id="RHEA:27646"/>
        <dbReference type="ChEBI" id="CHEBI:17368"/>
        <dbReference type="ChEBI" id="CHEBI:17596"/>
        <dbReference type="ChEBI" id="CHEBI:43474"/>
        <dbReference type="ChEBI" id="CHEBI:57720"/>
        <dbReference type="EC" id="2.4.2.1"/>
    </reaction>
    <physiologicalReaction direction="left-to-right" evidence="1">
        <dbReference type="Rhea" id="RHEA:27647"/>
    </physiologicalReaction>
</comment>
<comment type="catalytic activity">
    <reaction evidence="9">
        <text>S-methyl-5'-thioadenosine + phosphate = 5-(methylsulfanyl)-alpha-D-ribose 1-phosphate + adenine</text>
        <dbReference type="Rhea" id="RHEA:11852"/>
        <dbReference type="ChEBI" id="CHEBI:16708"/>
        <dbReference type="ChEBI" id="CHEBI:17509"/>
        <dbReference type="ChEBI" id="CHEBI:43474"/>
        <dbReference type="ChEBI" id="CHEBI:58533"/>
        <dbReference type="EC" id="2.4.2.28"/>
    </reaction>
    <physiologicalReaction direction="left-to-right" evidence="9">
        <dbReference type="Rhea" id="RHEA:11853"/>
    </physiologicalReaction>
</comment>
<evidence type="ECO:0000256" key="6">
    <source>
        <dbReference type="ARBA" id="ARBA00022833"/>
    </source>
</evidence>
<keyword evidence="4" id="KW-0479">Metal-binding</keyword>
<evidence type="ECO:0000256" key="1">
    <source>
        <dbReference type="ARBA" id="ARBA00000553"/>
    </source>
</evidence>
<organism evidence="10 11">
    <name type="scientific">Campylobacter concisus</name>
    <dbReference type="NCBI Taxonomy" id="199"/>
    <lineage>
        <taxon>Bacteria</taxon>
        <taxon>Pseudomonadati</taxon>
        <taxon>Campylobacterota</taxon>
        <taxon>Epsilonproteobacteria</taxon>
        <taxon>Campylobacterales</taxon>
        <taxon>Campylobacteraceae</taxon>
        <taxon>Campylobacter</taxon>
    </lineage>
</organism>
<dbReference type="Gene3D" id="3.60.140.10">
    <property type="entry name" value="CNF1/YfiH-like putative cysteine hydrolases"/>
    <property type="match status" value="1"/>
</dbReference>
<dbReference type="PANTHER" id="PTHR30616:SF2">
    <property type="entry name" value="PURINE NUCLEOSIDE PHOSPHORYLASE LACC1"/>
    <property type="match status" value="1"/>
</dbReference>
<dbReference type="RefSeq" id="WP_054197135.1">
    <property type="nucleotide sequence ID" value="NZ_CABMKQ010000040.1"/>
</dbReference>
<comment type="catalytic activity">
    <reaction evidence="7">
        <text>adenosine + H2O + H(+) = inosine + NH4(+)</text>
        <dbReference type="Rhea" id="RHEA:24408"/>
        <dbReference type="ChEBI" id="CHEBI:15377"/>
        <dbReference type="ChEBI" id="CHEBI:15378"/>
        <dbReference type="ChEBI" id="CHEBI:16335"/>
        <dbReference type="ChEBI" id="CHEBI:17596"/>
        <dbReference type="ChEBI" id="CHEBI:28938"/>
        <dbReference type="EC" id="3.5.4.4"/>
    </reaction>
    <physiologicalReaction direction="left-to-right" evidence="7">
        <dbReference type="Rhea" id="RHEA:24409"/>
    </physiologicalReaction>
</comment>
<dbReference type="GO" id="GO:0016787">
    <property type="term" value="F:hydrolase activity"/>
    <property type="evidence" value="ECO:0007669"/>
    <property type="project" value="UniProtKB-KW"/>
</dbReference>
<evidence type="ECO:0000256" key="4">
    <source>
        <dbReference type="ARBA" id="ARBA00022723"/>
    </source>
</evidence>
<dbReference type="CDD" id="cd16833">
    <property type="entry name" value="YfiH"/>
    <property type="match status" value="1"/>
</dbReference>
<dbReference type="GO" id="GO:0017061">
    <property type="term" value="F:S-methyl-5-thioadenosine phosphorylase activity"/>
    <property type="evidence" value="ECO:0007669"/>
    <property type="project" value="UniProtKB-EC"/>
</dbReference>
<dbReference type="InterPro" id="IPR038371">
    <property type="entry name" value="Cu_polyphenol_OxRdtase_sf"/>
</dbReference>
<evidence type="ECO:0000256" key="5">
    <source>
        <dbReference type="ARBA" id="ARBA00022801"/>
    </source>
</evidence>
<dbReference type="SUPFAM" id="SSF64438">
    <property type="entry name" value="CNF1/YfiH-like putative cysteine hydrolases"/>
    <property type="match status" value="1"/>
</dbReference>
<comment type="similarity">
    <text evidence="2">Belongs to the purine nucleoside phosphorylase YfiH/LACC1 family.</text>
</comment>
<accession>A0A0M5MKQ3</accession>
<sequence length="243" mass="26520">MRENLEIVFDKNGVLAGFTNRFGGVSEGAFESLNLADHVGDDPLKVAQNREILATALGIMPINLKFMSQIHSNRVAILQGFNDTLPPCDGVITSLKGVALCVLVADCAPVLIIDEHLGVVAAVHAGRAGVTSKICTNAVGLMMSEFGCRASNLRVFIGANIKVQNYEIGKLDLGEFNRYKNDGKFDINAALLDEFAKLGVEQISLDPRCTFERDELFSYRKQSRTGRFCGFVMNRATSVNSKR</sequence>
<keyword evidence="6" id="KW-0862">Zinc</keyword>
<evidence type="ECO:0000313" key="11">
    <source>
        <dbReference type="Proteomes" id="UP000066049"/>
    </source>
</evidence>
<evidence type="ECO:0000256" key="2">
    <source>
        <dbReference type="ARBA" id="ARBA00007353"/>
    </source>
</evidence>
<dbReference type="InterPro" id="IPR011324">
    <property type="entry name" value="Cytotoxic_necrot_fac-like_cat"/>
</dbReference>
<dbReference type="GO" id="GO:0005507">
    <property type="term" value="F:copper ion binding"/>
    <property type="evidence" value="ECO:0007669"/>
    <property type="project" value="TreeGrafter"/>
</dbReference>
<name>A0A0M5MKQ3_9BACT</name>
<comment type="catalytic activity">
    <reaction evidence="8">
        <text>adenosine + phosphate = alpha-D-ribose 1-phosphate + adenine</text>
        <dbReference type="Rhea" id="RHEA:27642"/>
        <dbReference type="ChEBI" id="CHEBI:16335"/>
        <dbReference type="ChEBI" id="CHEBI:16708"/>
        <dbReference type="ChEBI" id="CHEBI:43474"/>
        <dbReference type="ChEBI" id="CHEBI:57720"/>
        <dbReference type="EC" id="2.4.2.1"/>
    </reaction>
    <physiologicalReaction direction="left-to-right" evidence="8">
        <dbReference type="Rhea" id="RHEA:27643"/>
    </physiologicalReaction>
</comment>
<evidence type="ECO:0000256" key="3">
    <source>
        <dbReference type="ARBA" id="ARBA00022679"/>
    </source>
</evidence>
<evidence type="ECO:0000256" key="9">
    <source>
        <dbReference type="ARBA" id="ARBA00049893"/>
    </source>
</evidence>
<evidence type="ECO:0000256" key="7">
    <source>
        <dbReference type="ARBA" id="ARBA00047989"/>
    </source>
</evidence>
<dbReference type="InterPro" id="IPR003730">
    <property type="entry name" value="Cu_polyphenol_OxRdtase"/>
</dbReference>
<dbReference type="Pfam" id="PF02578">
    <property type="entry name" value="Cu-oxidase_4"/>
    <property type="match status" value="1"/>
</dbReference>
<keyword evidence="5" id="KW-0378">Hydrolase</keyword>
<dbReference type="KEGG" id="ccoc:CCON33237_1564"/>
<dbReference type="PATRIC" id="fig|199.248.peg.1613"/>